<sequence length="109" mass="12793">MKNSRKTKKMPRFMKTFSDISRIFVLSSAISVSITSILLIINAVIGIFIGFRYYIILALGMIIMLTPCWVLCDCRRIFGRQPRRVIKNKSVRNKKTSRRKEPIRRRKIS</sequence>
<reference evidence="4" key="1">
    <citation type="submission" date="2015-01" db="EMBL/GenBank/DDBJ databases">
        <authorList>
            <person name="Aslett M.A."/>
            <person name="De Silva N."/>
        </authorList>
    </citation>
    <scope>NUCLEOTIDE SEQUENCE [LARGE SCALE GENOMIC DNA]</scope>
    <source>
        <strain evidence="4">R28058</strain>
    </source>
</reference>
<dbReference type="EMBL" id="CEKZ01000003">
    <property type="protein sequence ID" value="CEQ03135.1"/>
    <property type="molecule type" value="Genomic_DNA"/>
</dbReference>
<feature type="transmembrane region" description="Helical" evidence="2">
    <location>
        <begin position="51"/>
        <end position="72"/>
    </location>
</feature>
<name>A0A0C7QUQ2_PARSO</name>
<feature type="transmembrane region" description="Helical" evidence="2">
    <location>
        <begin position="20"/>
        <end position="45"/>
    </location>
</feature>
<dbReference type="AlphaFoldDB" id="A0A0C7QUQ2"/>
<keyword evidence="2" id="KW-0472">Membrane</keyword>
<keyword evidence="2" id="KW-0812">Transmembrane</keyword>
<evidence type="ECO:0000256" key="1">
    <source>
        <dbReference type="SAM" id="MobiDB-lite"/>
    </source>
</evidence>
<feature type="region of interest" description="Disordered" evidence="1">
    <location>
        <begin position="88"/>
        <end position="109"/>
    </location>
</feature>
<evidence type="ECO:0000313" key="3">
    <source>
        <dbReference type="EMBL" id="CEQ03135.1"/>
    </source>
</evidence>
<organism evidence="3 4">
    <name type="scientific">Paraclostridium sordellii</name>
    <name type="common">Clostridium sordellii</name>
    <dbReference type="NCBI Taxonomy" id="1505"/>
    <lineage>
        <taxon>Bacteria</taxon>
        <taxon>Bacillati</taxon>
        <taxon>Bacillota</taxon>
        <taxon>Clostridia</taxon>
        <taxon>Peptostreptococcales</taxon>
        <taxon>Peptostreptococcaceae</taxon>
        <taxon>Paraclostridium</taxon>
    </lineage>
</organism>
<protein>
    <submittedName>
        <fullName evidence="3">Uncharacterized protein</fullName>
    </submittedName>
</protein>
<evidence type="ECO:0000256" key="2">
    <source>
        <dbReference type="SAM" id="Phobius"/>
    </source>
</evidence>
<keyword evidence="2" id="KW-1133">Transmembrane helix</keyword>
<dbReference type="RefSeq" id="WP_055333974.1">
    <property type="nucleotide sequence ID" value="NZ_CDNF01000003.1"/>
</dbReference>
<gene>
    <name evidence="3" type="ORF">R28058_08681</name>
</gene>
<proteinExistence type="predicted"/>
<dbReference type="Proteomes" id="UP000049127">
    <property type="component" value="Unassembled WGS sequence"/>
</dbReference>
<accession>A0A0C7QUQ2</accession>
<evidence type="ECO:0000313" key="4">
    <source>
        <dbReference type="Proteomes" id="UP000049127"/>
    </source>
</evidence>
<dbReference type="OrthoDB" id="2087959at2"/>